<dbReference type="Proteomes" id="UP000587527">
    <property type="component" value="Unassembled WGS sequence"/>
</dbReference>
<evidence type="ECO:0000313" key="3">
    <source>
        <dbReference type="EMBL" id="MBB5873323.1"/>
    </source>
</evidence>
<feature type="signal peptide" evidence="2">
    <location>
        <begin position="1"/>
        <end position="27"/>
    </location>
</feature>
<keyword evidence="1" id="KW-0812">Transmembrane</keyword>
<evidence type="ECO:0000256" key="2">
    <source>
        <dbReference type="SAM" id="SignalP"/>
    </source>
</evidence>
<evidence type="ECO:0008006" key="5">
    <source>
        <dbReference type="Google" id="ProtNLM"/>
    </source>
</evidence>
<dbReference type="RefSeq" id="WP_184844336.1">
    <property type="nucleotide sequence ID" value="NZ_JACHMN010000003.1"/>
</dbReference>
<keyword evidence="1" id="KW-1133">Transmembrane helix</keyword>
<sequence>MTRRSRLASALVAASALVLLPALPGHAAGNGRWSVTPTPPAVAGPAPRVYFFLESPPGQTVLDSVRVANVSDKPLTFLIYGADAFNTATDGGFGLAAATDPQHGIGSWTSVSATTVVIPAKSQSDIPFTITVPPNAPPGDHVGGIVAGEAVPSGQTSDGGMTVNVRQAVAARVYLRVSGAAVPGLAVSDLRASGDELSYTLANTGNVHLVPTISVRSSGLFGHGVRQTGAVPQLDLVPGAVTRLRSGLAGAWPVDIVTTKVTVTAEGGVTTSSSTTVLLGVWPALAVLLLAALLAVWLVRRRVRARRLRPRRLV</sequence>
<feature type="chain" id="PRO_5032822619" description="DUF916 domain-containing protein" evidence="2">
    <location>
        <begin position="28"/>
        <end position="314"/>
    </location>
</feature>
<dbReference type="AlphaFoldDB" id="A0A841C2F9"/>
<dbReference type="EMBL" id="JACHMN010000003">
    <property type="protein sequence ID" value="MBB5873323.1"/>
    <property type="molecule type" value="Genomic_DNA"/>
</dbReference>
<keyword evidence="2" id="KW-0732">Signal</keyword>
<comment type="caution">
    <text evidence="3">The sequence shown here is derived from an EMBL/GenBank/DDBJ whole genome shotgun (WGS) entry which is preliminary data.</text>
</comment>
<name>A0A841C2F9_9ACTN</name>
<organism evidence="3 4">
    <name type="scientific">Allocatelliglobosispora scoriae</name>
    <dbReference type="NCBI Taxonomy" id="643052"/>
    <lineage>
        <taxon>Bacteria</taxon>
        <taxon>Bacillati</taxon>
        <taxon>Actinomycetota</taxon>
        <taxon>Actinomycetes</taxon>
        <taxon>Micromonosporales</taxon>
        <taxon>Micromonosporaceae</taxon>
        <taxon>Allocatelliglobosispora</taxon>
    </lineage>
</organism>
<evidence type="ECO:0000313" key="4">
    <source>
        <dbReference type="Proteomes" id="UP000587527"/>
    </source>
</evidence>
<accession>A0A841C2F9</accession>
<evidence type="ECO:0000256" key="1">
    <source>
        <dbReference type="SAM" id="Phobius"/>
    </source>
</evidence>
<proteinExistence type="predicted"/>
<reference evidence="3 4" key="1">
    <citation type="submission" date="2020-08" db="EMBL/GenBank/DDBJ databases">
        <title>Sequencing the genomes of 1000 actinobacteria strains.</title>
        <authorList>
            <person name="Klenk H.-P."/>
        </authorList>
    </citation>
    <scope>NUCLEOTIDE SEQUENCE [LARGE SCALE GENOMIC DNA]</scope>
    <source>
        <strain evidence="3 4">DSM 45362</strain>
    </source>
</reference>
<keyword evidence="4" id="KW-1185">Reference proteome</keyword>
<keyword evidence="1" id="KW-0472">Membrane</keyword>
<protein>
    <recommendedName>
        <fullName evidence="5">DUF916 domain-containing protein</fullName>
    </recommendedName>
</protein>
<gene>
    <name evidence="3" type="ORF">F4553_006757</name>
</gene>
<feature type="transmembrane region" description="Helical" evidence="1">
    <location>
        <begin position="279"/>
        <end position="299"/>
    </location>
</feature>